<reference evidence="3 4" key="1">
    <citation type="journal article" date="2016" name="Nat. Commun.">
        <title>Thousands of microbial genomes shed light on interconnected biogeochemical processes in an aquifer system.</title>
        <authorList>
            <person name="Anantharaman K."/>
            <person name="Brown C.T."/>
            <person name="Hug L.A."/>
            <person name="Sharon I."/>
            <person name="Castelle C.J."/>
            <person name="Probst A.J."/>
            <person name="Thomas B.C."/>
            <person name="Singh A."/>
            <person name="Wilkins M.J."/>
            <person name="Karaoz U."/>
            <person name="Brodie E.L."/>
            <person name="Williams K.H."/>
            <person name="Hubbard S.S."/>
            <person name="Banfield J.F."/>
        </authorList>
    </citation>
    <scope>NUCLEOTIDE SEQUENCE [LARGE SCALE GENOMIC DNA]</scope>
</reference>
<evidence type="ECO:0000256" key="2">
    <source>
        <dbReference type="SAM" id="Phobius"/>
    </source>
</evidence>
<feature type="transmembrane region" description="Helical" evidence="2">
    <location>
        <begin position="75"/>
        <end position="94"/>
    </location>
</feature>
<keyword evidence="2" id="KW-0472">Membrane</keyword>
<organism evidence="3 4">
    <name type="scientific">Candidatus Woesebacteria bacterium RIFCSPHIGHO2_01_FULL_40_22</name>
    <dbReference type="NCBI Taxonomy" id="1802499"/>
    <lineage>
        <taxon>Bacteria</taxon>
        <taxon>Candidatus Woeseibacteriota</taxon>
    </lineage>
</organism>
<accession>A0A1F7YID6</accession>
<protein>
    <submittedName>
        <fullName evidence="3">Uncharacterized protein</fullName>
    </submittedName>
</protein>
<dbReference type="AlphaFoldDB" id="A0A1F7YID6"/>
<feature type="transmembrane region" description="Helical" evidence="2">
    <location>
        <begin position="45"/>
        <end position="68"/>
    </location>
</feature>
<feature type="region of interest" description="Disordered" evidence="1">
    <location>
        <begin position="143"/>
        <end position="162"/>
    </location>
</feature>
<sequence>MKKEYVLIFIIGLFLLSYVLDAVVNPLHLNLPTPYHYLDPKVLNLYPFTTASIVIKGIALFLTPLLLLSLVEGYYPAKAGALLILIALMQLYALQDIATKAQVVPLEWALSISLAGVTLILPAIWYFIMGGISWLHKSLGGKEENTTETQESEDINKEPSSQ</sequence>
<name>A0A1F7YID6_9BACT</name>
<keyword evidence="2" id="KW-1133">Transmembrane helix</keyword>
<comment type="caution">
    <text evidence="3">The sequence shown here is derived from an EMBL/GenBank/DDBJ whole genome shotgun (WGS) entry which is preliminary data.</text>
</comment>
<dbReference type="Proteomes" id="UP000179221">
    <property type="component" value="Unassembled WGS sequence"/>
</dbReference>
<dbReference type="EMBL" id="MGGL01000014">
    <property type="protein sequence ID" value="OGM26275.1"/>
    <property type="molecule type" value="Genomic_DNA"/>
</dbReference>
<evidence type="ECO:0000256" key="1">
    <source>
        <dbReference type="SAM" id="MobiDB-lite"/>
    </source>
</evidence>
<gene>
    <name evidence="3" type="ORF">A2628_03665</name>
</gene>
<keyword evidence="2" id="KW-0812">Transmembrane</keyword>
<feature type="transmembrane region" description="Helical" evidence="2">
    <location>
        <begin position="106"/>
        <end position="128"/>
    </location>
</feature>
<evidence type="ECO:0000313" key="4">
    <source>
        <dbReference type="Proteomes" id="UP000179221"/>
    </source>
</evidence>
<proteinExistence type="predicted"/>
<evidence type="ECO:0000313" key="3">
    <source>
        <dbReference type="EMBL" id="OGM26275.1"/>
    </source>
</evidence>